<evidence type="ECO:0000256" key="4">
    <source>
        <dbReference type="ARBA" id="ARBA00022807"/>
    </source>
</evidence>
<gene>
    <name evidence="10" type="primary">LOC108683440</name>
</gene>
<dbReference type="InterPro" id="IPR022682">
    <property type="entry name" value="Calpain_domain_III"/>
</dbReference>
<dbReference type="PANTHER" id="PTHR10183:SF379">
    <property type="entry name" value="CALPAIN-5"/>
    <property type="match status" value="1"/>
</dbReference>
<dbReference type="OMA" id="DICENPR"/>
<dbReference type="InterPro" id="IPR033883">
    <property type="entry name" value="C2_III"/>
</dbReference>
<evidence type="ECO:0000313" key="10">
    <source>
        <dbReference type="RefSeq" id="XP_047739328.1"/>
    </source>
</evidence>
<dbReference type="FunFam" id="2.60.120.380:FF:000003">
    <property type="entry name" value="Calpain 5"/>
    <property type="match status" value="1"/>
</dbReference>
<keyword evidence="2" id="KW-0645">Protease</keyword>
<dbReference type="FunFam" id="2.60.40.150:FF:000131">
    <property type="entry name" value="calpain-6"/>
    <property type="match status" value="1"/>
</dbReference>
<dbReference type="SMART" id="SM00239">
    <property type="entry name" value="C2"/>
    <property type="match status" value="1"/>
</dbReference>
<name>A0A979FRT5_HYAAZ</name>
<dbReference type="SUPFAM" id="SSF49758">
    <property type="entry name" value="Calpain large subunit, middle domain (domain III)"/>
    <property type="match status" value="1"/>
</dbReference>
<feature type="active site" evidence="5">
    <location>
        <position position="228"/>
    </location>
</feature>
<dbReference type="Pfam" id="PF00648">
    <property type="entry name" value="Peptidase_C2"/>
    <property type="match status" value="3"/>
</dbReference>
<dbReference type="CDD" id="cd00214">
    <property type="entry name" value="Calpain_III"/>
    <property type="match status" value="1"/>
</dbReference>
<accession>A0A979FRT5</accession>
<keyword evidence="4" id="KW-0788">Thiol protease</keyword>
<protein>
    <submittedName>
        <fullName evidence="10">Calpain-5</fullName>
    </submittedName>
</protein>
<dbReference type="PROSITE" id="PS50203">
    <property type="entry name" value="CALPAIN_CAT"/>
    <property type="match status" value="1"/>
</dbReference>
<dbReference type="SMART" id="SM00230">
    <property type="entry name" value="CysPc"/>
    <property type="match status" value="1"/>
</dbReference>
<dbReference type="PROSITE" id="PS50004">
    <property type="entry name" value="C2"/>
    <property type="match status" value="1"/>
</dbReference>
<dbReference type="InterPro" id="IPR000008">
    <property type="entry name" value="C2_dom"/>
</dbReference>
<dbReference type="AlphaFoldDB" id="A0A979FRT5"/>
<dbReference type="GO" id="GO:0004198">
    <property type="term" value="F:calcium-dependent cysteine-type endopeptidase activity"/>
    <property type="evidence" value="ECO:0007669"/>
    <property type="project" value="InterPro"/>
</dbReference>
<dbReference type="InterPro" id="IPR000169">
    <property type="entry name" value="Pept_cys_AS"/>
</dbReference>
<sequence length="605" mass="68056">MGCCGGGRKWHHNQRYSTLRKQCIKSGEKFSDPKFPPHDSSLYFSKPPPGVVVWKRPHEIVDTPRLFIEGASSSDVTQGQLGNCWFVAACATLAGVRELWHKVSHTGRRQGAVAKGEPHWPASGSCGTNGNLNDISCITNKGGNLSDALVDLTGGVSAHLDLTLGGYTEDLEKRKTLFKMMRTEMDERALMCCAISCDEPLHHLQVSVMSLFTIFKGRQKLRMVRLKNPWGEKEWNGAFSDGGSSHGFMFSVSQLTRLCSRSPEWAKVSNAERESLGLVFEDDGEFWMTFEDFLEHFTDLSICFLINTSVLSLSKTWNESSFHSAWTIGVKGHHSDRSGGCLNHKESFLRNPQYKFDVRDDKEDVIVQLLQKDMRERRSEGVQQLVIGFHIMKVEVNREYRVHRIHASAATSDYIKTRSIFLREQLPKGRYVVVPTTFKPNETGDFLLRIFTSRHCDATELLQSQPVIPWYSCVRRPVIVTAVTVKSASHLVAQTAFGGEPDAYCIIKCEGETVRTPADRGTSNPKWDTTAIFYRARPQVPIVIEVWNKSLLMDGFMGRAELLAPVNTNSVQVELPLYGRRSEKAVLKEGVVLVQVYSDDDLQSI</sequence>
<evidence type="ECO:0000259" key="8">
    <source>
        <dbReference type="PROSITE" id="PS50203"/>
    </source>
</evidence>
<dbReference type="Gene3D" id="2.60.40.150">
    <property type="entry name" value="C2 domain"/>
    <property type="match status" value="1"/>
</dbReference>
<dbReference type="Pfam" id="PF00168">
    <property type="entry name" value="C2"/>
    <property type="match status" value="1"/>
</dbReference>
<dbReference type="OrthoDB" id="424753at2759"/>
<dbReference type="InterPro" id="IPR033884">
    <property type="entry name" value="C2_Calpain"/>
</dbReference>
<dbReference type="CDD" id="cd04046">
    <property type="entry name" value="C2_Calpain"/>
    <property type="match status" value="1"/>
</dbReference>
<evidence type="ECO:0000259" key="7">
    <source>
        <dbReference type="PROSITE" id="PS50004"/>
    </source>
</evidence>
<dbReference type="SUPFAM" id="SSF49562">
    <property type="entry name" value="C2 domain (Calcium/lipid-binding domain, CaLB)"/>
    <property type="match status" value="1"/>
</dbReference>
<dbReference type="GO" id="GO:0005737">
    <property type="term" value="C:cytoplasm"/>
    <property type="evidence" value="ECO:0007669"/>
    <property type="project" value="TreeGrafter"/>
</dbReference>
<dbReference type="InterPro" id="IPR038765">
    <property type="entry name" value="Papain-like_cys_pep_sf"/>
</dbReference>
<dbReference type="SMART" id="SM00720">
    <property type="entry name" value="calpain_III"/>
    <property type="match status" value="1"/>
</dbReference>
<dbReference type="Gene3D" id="2.60.120.380">
    <property type="match status" value="1"/>
</dbReference>
<evidence type="ECO:0000256" key="3">
    <source>
        <dbReference type="ARBA" id="ARBA00022801"/>
    </source>
</evidence>
<organism evidence="9 10">
    <name type="scientific">Hyalella azteca</name>
    <name type="common">Amphipod</name>
    <dbReference type="NCBI Taxonomy" id="294128"/>
    <lineage>
        <taxon>Eukaryota</taxon>
        <taxon>Metazoa</taxon>
        <taxon>Ecdysozoa</taxon>
        <taxon>Arthropoda</taxon>
        <taxon>Crustacea</taxon>
        <taxon>Multicrustacea</taxon>
        <taxon>Malacostraca</taxon>
        <taxon>Eumalacostraca</taxon>
        <taxon>Peracarida</taxon>
        <taxon>Amphipoda</taxon>
        <taxon>Senticaudata</taxon>
        <taxon>Talitrida</taxon>
        <taxon>Talitroidea</taxon>
        <taxon>Hyalellidae</taxon>
        <taxon>Hyalella</taxon>
    </lineage>
</organism>
<dbReference type="InterPro" id="IPR001300">
    <property type="entry name" value="Peptidase_C2_calpain_cat"/>
</dbReference>
<dbReference type="InterPro" id="IPR022683">
    <property type="entry name" value="Calpain_III"/>
</dbReference>
<dbReference type="InterPro" id="IPR022684">
    <property type="entry name" value="Calpain_cysteine_protease"/>
</dbReference>
<feature type="active site" evidence="5">
    <location>
        <position position="84"/>
    </location>
</feature>
<keyword evidence="3" id="KW-0378">Hydrolase</keyword>
<evidence type="ECO:0000256" key="5">
    <source>
        <dbReference type="PIRSR" id="PIRSR622684-1"/>
    </source>
</evidence>
<dbReference type="KEGG" id="hazt:108683440"/>
<dbReference type="InterPro" id="IPR036213">
    <property type="entry name" value="Calpain_III_sf"/>
</dbReference>
<dbReference type="InterPro" id="IPR035892">
    <property type="entry name" value="C2_domain_sf"/>
</dbReference>
<comment type="caution">
    <text evidence="6">Lacks conserved residue(s) required for the propagation of feature annotation.</text>
</comment>
<comment type="similarity">
    <text evidence="1">Belongs to the peptidase C2 family.</text>
</comment>
<evidence type="ECO:0000256" key="1">
    <source>
        <dbReference type="ARBA" id="ARBA00007623"/>
    </source>
</evidence>
<dbReference type="PANTHER" id="PTHR10183">
    <property type="entry name" value="CALPAIN"/>
    <property type="match status" value="1"/>
</dbReference>
<evidence type="ECO:0000313" key="9">
    <source>
        <dbReference type="Proteomes" id="UP000694843"/>
    </source>
</evidence>
<dbReference type="GO" id="GO:0006508">
    <property type="term" value="P:proteolysis"/>
    <property type="evidence" value="ECO:0007669"/>
    <property type="project" value="UniProtKB-KW"/>
</dbReference>
<dbReference type="Pfam" id="PF01067">
    <property type="entry name" value="Calpain_III"/>
    <property type="match status" value="1"/>
</dbReference>
<dbReference type="GeneID" id="108683440"/>
<dbReference type="Gene3D" id="3.90.70.10">
    <property type="entry name" value="Cysteine proteinases"/>
    <property type="match status" value="1"/>
</dbReference>
<dbReference type="Proteomes" id="UP000694843">
    <property type="component" value="Unplaced"/>
</dbReference>
<evidence type="ECO:0000256" key="2">
    <source>
        <dbReference type="ARBA" id="ARBA00022670"/>
    </source>
</evidence>
<evidence type="ECO:0000256" key="6">
    <source>
        <dbReference type="PROSITE-ProRule" id="PRU00239"/>
    </source>
</evidence>
<proteinExistence type="inferred from homology"/>
<dbReference type="PROSITE" id="PS00139">
    <property type="entry name" value="THIOL_PROTEASE_CYS"/>
    <property type="match status" value="1"/>
</dbReference>
<keyword evidence="9" id="KW-1185">Reference proteome</keyword>
<reference evidence="10" key="1">
    <citation type="submission" date="2025-08" db="UniProtKB">
        <authorList>
            <consortium name="RefSeq"/>
        </authorList>
    </citation>
    <scope>IDENTIFICATION</scope>
    <source>
        <tissue evidence="10">Whole organism</tissue>
    </source>
</reference>
<dbReference type="PRINTS" id="PR00704">
    <property type="entry name" value="CALPAIN"/>
</dbReference>
<feature type="domain" description="C2" evidence="7">
    <location>
        <begin position="461"/>
        <end position="579"/>
    </location>
</feature>
<dbReference type="SUPFAM" id="SSF54001">
    <property type="entry name" value="Cysteine proteinases"/>
    <property type="match status" value="1"/>
</dbReference>
<dbReference type="RefSeq" id="XP_047739328.1">
    <property type="nucleotide sequence ID" value="XM_047883372.1"/>
</dbReference>
<feature type="domain" description="Calpain catalytic" evidence="8">
    <location>
        <begin position="29"/>
        <end position="306"/>
    </location>
</feature>